<dbReference type="Gene3D" id="4.10.240.10">
    <property type="entry name" value="Zn(2)-C6 fungal-type DNA-binding domain"/>
    <property type="match status" value="1"/>
</dbReference>
<evidence type="ECO:0000313" key="2">
    <source>
        <dbReference type="EMBL" id="KXN70459.1"/>
    </source>
</evidence>
<dbReference type="PRINTS" id="PR00054">
    <property type="entry name" value="FUNGALZNCYS"/>
</dbReference>
<dbReference type="InterPro" id="IPR020448">
    <property type="entry name" value="Maltose_ferment_reg_DNA-bd"/>
</dbReference>
<evidence type="ECO:0000259" key="1">
    <source>
        <dbReference type="PROSITE" id="PS50048"/>
    </source>
</evidence>
<sequence length="64" mass="7366">QKRTRARQACETCRKKKTKCSGEIPVCNNCALQGLECHYLTVEKRRGPQKGYVRALESRLDNLQ</sequence>
<dbReference type="PANTHER" id="PTHR47655:SF2">
    <property type="entry name" value="QUINIC ACID UTILIZATION ACTIVATOR"/>
    <property type="match status" value="1"/>
</dbReference>
<dbReference type="SMART" id="SM00066">
    <property type="entry name" value="GAL4"/>
    <property type="match status" value="1"/>
</dbReference>
<dbReference type="InterPro" id="IPR052783">
    <property type="entry name" value="Metabolic/Drug-Res_Regulator"/>
</dbReference>
<dbReference type="AlphaFoldDB" id="A0A137P664"/>
<dbReference type="PRINTS" id="PR00755">
    <property type="entry name" value="AFLATOXINBRP"/>
</dbReference>
<dbReference type="PANTHER" id="PTHR47655">
    <property type="entry name" value="QUINIC ACID UTILIZATION ACTIVATOR"/>
    <property type="match status" value="1"/>
</dbReference>
<dbReference type="Pfam" id="PF00172">
    <property type="entry name" value="Zn_clus"/>
    <property type="match status" value="1"/>
</dbReference>
<keyword evidence="3" id="KW-1185">Reference proteome</keyword>
<dbReference type="STRING" id="796925.A0A137P664"/>
<dbReference type="GO" id="GO:0008270">
    <property type="term" value="F:zinc ion binding"/>
    <property type="evidence" value="ECO:0007669"/>
    <property type="project" value="InterPro"/>
</dbReference>
<dbReference type="OrthoDB" id="5563428at2759"/>
<feature type="non-terminal residue" evidence="2">
    <location>
        <position position="1"/>
    </location>
</feature>
<dbReference type="GO" id="GO:0003677">
    <property type="term" value="F:DNA binding"/>
    <property type="evidence" value="ECO:0007669"/>
    <property type="project" value="InterPro"/>
</dbReference>
<dbReference type="PROSITE" id="PS50048">
    <property type="entry name" value="ZN2_CY6_FUNGAL_2"/>
    <property type="match status" value="1"/>
</dbReference>
<evidence type="ECO:0000313" key="3">
    <source>
        <dbReference type="Proteomes" id="UP000070444"/>
    </source>
</evidence>
<dbReference type="SUPFAM" id="SSF57701">
    <property type="entry name" value="Zn2/Cys6 DNA-binding domain"/>
    <property type="match status" value="1"/>
</dbReference>
<feature type="non-terminal residue" evidence="2">
    <location>
        <position position="64"/>
    </location>
</feature>
<dbReference type="OMA" id="GLECHYL"/>
<accession>A0A137P664</accession>
<protein>
    <recommendedName>
        <fullName evidence="1">Zn(2)-C6 fungal-type domain-containing protein</fullName>
    </recommendedName>
</protein>
<name>A0A137P664_CONC2</name>
<reference evidence="2 3" key="1">
    <citation type="journal article" date="2015" name="Genome Biol. Evol.">
        <title>Phylogenomic analyses indicate that early fungi evolved digesting cell walls of algal ancestors of land plants.</title>
        <authorList>
            <person name="Chang Y."/>
            <person name="Wang S."/>
            <person name="Sekimoto S."/>
            <person name="Aerts A.L."/>
            <person name="Choi C."/>
            <person name="Clum A."/>
            <person name="LaButti K.M."/>
            <person name="Lindquist E.A."/>
            <person name="Yee Ngan C."/>
            <person name="Ohm R.A."/>
            <person name="Salamov A.A."/>
            <person name="Grigoriev I.V."/>
            <person name="Spatafora J.W."/>
            <person name="Berbee M.L."/>
        </authorList>
    </citation>
    <scope>NUCLEOTIDE SEQUENCE [LARGE SCALE GENOMIC DNA]</scope>
    <source>
        <strain evidence="2 3">NRRL 28638</strain>
    </source>
</reference>
<organism evidence="2 3">
    <name type="scientific">Conidiobolus coronatus (strain ATCC 28846 / CBS 209.66 / NRRL 28638)</name>
    <name type="common">Delacroixia coronata</name>
    <dbReference type="NCBI Taxonomy" id="796925"/>
    <lineage>
        <taxon>Eukaryota</taxon>
        <taxon>Fungi</taxon>
        <taxon>Fungi incertae sedis</taxon>
        <taxon>Zoopagomycota</taxon>
        <taxon>Entomophthoromycotina</taxon>
        <taxon>Entomophthoromycetes</taxon>
        <taxon>Entomophthorales</taxon>
        <taxon>Ancylistaceae</taxon>
        <taxon>Conidiobolus</taxon>
    </lineage>
</organism>
<dbReference type="PROSITE" id="PS00463">
    <property type="entry name" value="ZN2_CY6_FUNGAL_1"/>
    <property type="match status" value="1"/>
</dbReference>
<dbReference type="InterPro" id="IPR036864">
    <property type="entry name" value="Zn2-C6_fun-type_DNA-bd_sf"/>
</dbReference>
<dbReference type="CDD" id="cd00067">
    <property type="entry name" value="GAL4"/>
    <property type="match status" value="1"/>
</dbReference>
<proteinExistence type="predicted"/>
<dbReference type="GO" id="GO:0000981">
    <property type="term" value="F:DNA-binding transcription factor activity, RNA polymerase II-specific"/>
    <property type="evidence" value="ECO:0007669"/>
    <property type="project" value="InterPro"/>
</dbReference>
<gene>
    <name evidence="2" type="ORF">CONCODRAFT_32382</name>
</gene>
<dbReference type="Proteomes" id="UP000070444">
    <property type="component" value="Unassembled WGS sequence"/>
</dbReference>
<dbReference type="EMBL" id="KQ964501">
    <property type="protein sequence ID" value="KXN70459.1"/>
    <property type="molecule type" value="Genomic_DNA"/>
</dbReference>
<feature type="domain" description="Zn(2)-C6 fungal-type" evidence="1">
    <location>
        <begin position="9"/>
        <end position="39"/>
    </location>
</feature>
<dbReference type="InterPro" id="IPR001138">
    <property type="entry name" value="Zn2Cys6_DnaBD"/>
</dbReference>
<dbReference type="GO" id="GO:0045944">
    <property type="term" value="P:positive regulation of transcription by RNA polymerase II"/>
    <property type="evidence" value="ECO:0007669"/>
    <property type="project" value="TreeGrafter"/>
</dbReference>
<dbReference type="GO" id="GO:0005634">
    <property type="term" value="C:nucleus"/>
    <property type="evidence" value="ECO:0007669"/>
    <property type="project" value="InterPro"/>
</dbReference>